<sequence>MDMRTQIIDKSVVVSAIEGNVEIVLADGSRRPLQKGEILQPGAKLAIADDAKLALSPYDDTPASDVPAGSESAEPAQPQVAASQEGAPSDIAALQESILQGVDPTQNFEASAAGGAPAAGGGGGIGGVAGASGNGGFVTIDRTGDATIAAAGFDTSYDTAAVINENQAEDLILENQLDDLGETAVTPEDTQVSGNLLDNSTNPDGPADASIVSYDWGINIGVPAGVAATITGVGTLIINPDGSYTFTPAPNYDGAVPPVSYQVTDGQDTVTSTLVISITPVDEEVSLDGLTQEGGEVLVSDANLADGSAPNDAALTQSGVFTFNAQDGVQSLALGNVTLITNGQSATSFPLSIISPLGNVLTITAVTYNPVTGAGQVSYSYTLGDNENHTRPANDTSLSESFSVVLTDSDGDTASDTLDITILDDIPTLAGDIGSTLGGQVQEDALTSGNNEGTGQSASASGAAGTLNSLVNFGADGAGSFGLGSDVSSLTAQGLTSGGVALSYSVAGNVLTASADGVPVFTLTVGANGSYSFTLIGPLDHPTADGDDSEQLAGVGIDFSGVLTATDGDGDPLTGGFPAGSFAIKVEDDVPVLKQTGGSDTVDVDEDDLQALRGEDESEGNDAGEREPLSVTGSIVDNVAWGADGFGKVTGVSWSGGMATIDEGQTSVTVYFDANGAVQAEATGAAASLQVDADGSYTFTLADNLLVSGDAENIVKLLTDGFTFAAQDGDGDPVVGGIKVNVNITDDVPVLKQTGGSDTVDVDEDDLQALRGEDESEGNDAGEREPLSVTGSIVDNVAWGADGFGKVTGVSWSGGMATIDEGQTSVTVYFDANGAVQAEATGAAASLQVDADGSYTFTLADNLLVSGDAENIVKLLTDGFTFAAQDGDGDPVVGGIKVNVNITDDVPVAVNDGPACIIQSPLPLVNVTLVLDTSGSMKGDKLAALKAAVANLVQAYAGLDAPIHVNLVTFATGSSNVGDYNFNSVSDSGYINLISAVNALGADGWTNYAEALNTAKAQILLDVNNVGADKAQQNKLYFISDGNPEPDPTGQVSAITAWQTFITNGNVDNDNNSETNPFQAHAIGINVNTGTYLNPISSSGTYILASPENLSATLVDLASAGGGVIGNVLANDNSGADGVGLIASVSVGAQTFTLNASGTDIDILGTGGVTYSFDKDTKVLSLNTELGILKIDLQGTHVGEYSFVAKANLSPAIFGDDGAVKQLFTYTLVDGDGDKAPANLEICIRSNQSVLVVGHNVSDIDSSHVAHHIASPFDSVTGGVIQGVAGNDVLIGDVGGSTRLPGQKANIVYVLDNSGSMDSKIPFTNIQGVTTNISRLDALKQSVIASLNNLYESGASDIKVHLVKFGTNAPVGSTFTLTANGTDNLEQLKSAIAFVNAIMANGGYTNYEAGLVQANNWIQSSAPVLAADVNKVLFVSDGAPNRALDNSGGVISANAQTAIKHVLGTAGNDNDNVSEVELIETAGPGTAQAFTIEAVGINVSASAKELLDDVEGSGGLADNVITANQLMGIIGNIAGGLINVAVVGNDALRGGDGNDILFGDSIYADSVDGGWAAFSATHPGATDSELRALIAAGHISFGQDGSVGGNDLLDGGAGDDTLYGQKGDDLLIGGAGSDTLTGGGGKDTFKWGAGDAGGVDVIKDFTTGDGGDVLDISELLTGEHANSGSLDAYLNFSSDGPGTNKSTLTIDLDGTNGGTTHVIKFDSIDLTTLGNSDLEIIQKLLGDGNLKVDL</sequence>
<dbReference type="NCBIfam" id="TIGR03661">
    <property type="entry name" value="T1SS_VCA0849"/>
    <property type="match status" value="1"/>
</dbReference>
<dbReference type="PANTHER" id="PTHR10166">
    <property type="entry name" value="VOLTAGE-DEPENDENT CALCIUM CHANNEL SUBUNIT ALPHA-2/DELTA-RELATED"/>
    <property type="match status" value="1"/>
</dbReference>
<accession>A0A4S5C8B6</accession>
<dbReference type="GO" id="GO:0005891">
    <property type="term" value="C:voltage-gated calcium channel complex"/>
    <property type="evidence" value="ECO:0007669"/>
    <property type="project" value="TreeGrafter"/>
</dbReference>
<name>A0A4S5C8B6_AERVE</name>
<reference evidence="4 5" key="1">
    <citation type="submission" date="2019-04" db="EMBL/GenBank/DDBJ databases">
        <title>Comparative genomics of Aeromonas veronii strains pathogenic to fish.</title>
        <authorList>
            <person name="Cascarano M.C."/>
            <person name="Smyrli M."/>
            <person name="Katharios P."/>
        </authorList>
    </citation>
    <scope>NUCLEOTIDE SEQUENCE [LARGE SCALE GENOMIC DNA]</scope>
    <source>
        <strain evidence="4 5">XU1</strain>
    </source>
</reference>
<feature type="domain" description="VWFA" evidence="3">
    <location>
        <begin position="926"/>
        <end position="1128"/>
    </location>
</feature>
<evidence type="ECO:0000313" key="4">
    <source>
        <dbReference type="EMBL" id="THJ40373.1"/>
    </source>
</evidence>
<dbReference type="InterPro" id="IPR019959">
    <property type="entry name" value="T1SS-143_rpt-cont_dom"/>
</dbReference>
<dbReference type="InterPro" id="IPR041690">
    <property type="entry name" value="Cadherin_5"/>
</dbReference>
<evidence type="ECO:0000256" key="2">
    <source>
        <dbReference type="SAM" id="MobiDB-lite"/>
    </source>
</evidence>
<dbReference type="GO" id="GO:0005245">
    <property type="term" value="F:voltage-gated calcium channel activity"/>
    <property type="evidence" value="ECO:0007669"/>
    <property type="project" value="TreeGrafter"/>
</dbReference>
<dbReference type="Pfam" id="PF17892">
    <property type="entry name" value="Cadherin_5"/>
    <property type="match status" value="1"/>
</dbReference>
<dbReference type="Pfam" id="PF00353">
    <property type="entry name" value="HemolysinCabind"/>
    <property type="match status" value="2"/>
</dbReference>
<dbReference type="PROSITE" id="PS50234">
    <property type="entry name" value="VWFA"/>
    <property type="match status" value="2"/>
</dbReference>
<organism evidence="4 5">
    <name type="scientific">Aeromonas veronii</name>
    <dbReference type="NCBI Taxonomy" id="654"/>
    <lineage>
        <taxon>Bacteria</taxon>
        <taxon>Pseudomonadati</taxon>
        <taxon>Pseudomonadota</taxon>
        <taxon>Gammaproteobacteria</taxon>
        <taxon>Aeromonadales</taxon>
        <taxon>Aeromonadaceae</taxon>
        <taxon>Aeromonas</taxon>
    </lineage>
</organism>
<dbReference type="NCBIfam" id="NF033682">
    <property type="entry name" value="retention_LapA"/>
    <property type="match status" value="1"/>
</dbReference>
<dbReference type="SUPFAM" id="SSF53300">
    <property type="entry name" value="vWA-like"/>
    <property type="match status" value="2"/>
</dbReference>
<dbReference type="SUPFAM" id="SSF51120">
    <property type="entry name" value="beta-Roll"/>
    <property type="match status" value="1"/>
</dbReference>
<keyword evidence="1" id="KW-0106">Calcium</keyword>
<feature type="domain" description="VWFA" evidence="3">
    <location>
        <begin position="1306"/>
        <end position="1510"/>
    </location>
</feature>
<protein>
    <submittedName>
        <fullName evidence="4">Retention module-containing protein</fullName>
    </submittedName>
</protein>
<dbReference type="EMBL" id="SSUX01000018">
    <property type="protein sequence ID" value="THJ40373.1"/>
    <property type="molecule type" value="Genomic_DNA"/>
</dbReference>
<dbReference type="SMART" id="SM00327">
    <property type="entry name" value="VWA"/>
    <property type="match status" value="2"/>
</dbReference>
<evidence type="ECO:0000313" key="5">
    <source>
        <dbReference type="Proteomes" id="UP000309618"/>
    </source>
</evidence>
<feature type="region of interest" description="Disordered" evidence="2">
    <location>
        <begin position="56"/>
        <end position="87"/>
    </location>
</feature>
<dbReference type="InterPro" id="IPR018511">
    <property type="entry name" value="Hemolysin-typ_Ca-bd_CS"/>
</dbReference>
<dbReference type="PRINTS" id="PR00313">
    <property type="entry name" value="CABNDNGRPT"/>
</dbReference>
<dbReference type="InterPro" id="IPR019960">
    <property type="entry name" value="T1SS_VCA0849"/>
</dbReference>
<dbReference type="CDD" id="cd00198">
    <property type="entry name" value="vWFA"/>
    <property type="match status" value="2"/>
</dbReference>
<proteinExistence type="predicted"/>
<evidence type="ECO:0000256" key="1">
    <source>
        <dbReference type="ARBA" id="ARBA00022837"/>
    </source>
</evidence>
<dbReference type="Gene3D" id="2.60.40.1200">
    <property type="match status" value="1"/>
</dbReference>
<dbReference type="InterPro" id="IPR001343">
    <property type="entry name" value="Hemolysn_Ca-bd"/>
</dbReference>
<comment type="caution">
    <text evidence="4">The sequence shown here is derived from an EMBL/GenBank/DDBJ whole genome shotgun (WGS) entry which is preliminary data.</text>
</comment>
<dbReference type="InterPro" id="IPR051173">
    <property type="entry name" value="Ca_channel_alpha-2/delta"/>
</dbReference>
<dbReference type="InterPro" id="IPR036465">
    <property type="entry name" value="vWFA_dom_sf"/>
</dbReference>
<dbReference type="InterPro" id="IPR047777">
    <property type="entry name" value="LapA-like_RM"/>
</dbReference>
<dbReference type="Pfam" id="PF00092">
    <property type="entry name" value="VWA"/>
    <property type="match status" value="1"/>
</dbReference>
<evidence type="ECO:0000259" key="3">
    <source>
        <dbReference type="PROSITE" id="PS50234"/>
    </source>
</evidence>
<dbReference type="InterPro" id="IPR002035">
    <property type="entry name" value="VWF_A"/>
</dbReference>
<dbReference type="Proteomes" id="UP000309618">
    <property type="component" value="Unassembled WGS sequence"/>
</dbReference>
<dbReference type="InterPro" id="IPR011049">
    <property type="entry name" value="Serralysin-like_metalloprot_C"/>
</dbReference>
<dbReference type="PROSITE" id="PS00330">
    <property type="entry name" value="HEMOLYSIN_CALCIUM"/>
    <property type="match status" value="2"/>
</dbReference>
<dbReference type="NCBIfam" id="TIGR03660">
    <property type="entry name" value="T1SS_rpt_143"/>
    <property type="match status" value="1"/>
</dbReference>
<dbReference type="Gene3D" id="3.40.50.410">
    <property type="entry name" value="von Willebrand factor, type A domain"/>
    <property type="match status" value="2"/>
</dbReference>
<gene>
    <name evidence="4" type="ORF">E8Q35_19315</name>
</gene>
<dbReference type="Gene3D" id="2.150.10.10">
    <property type="entry name" value="Serralysin-like metalloprotease, C-terminal"/>
    <property type="match status" value="1"/>
</dbReference>
<dbReference type="Pfam" id="PF13519">
    <property type="entry name" value="VWA_2"/>
    <property type="match status" value="1"/>
</dbReference>
<dbReference type="PANTHER" id="PTHR10166:SF37">
    <property type="entry name" value="STOLID, ISOFORM H"/>
    <property type="match status" value="1"/>
</dbReference>
<dbReference type="GO" id="GO:0005509">
    <property type="term" value="F:calcium ion binding"/>
    <property type="evidence" value="ECO:0007669"/>
    <property type="project" value="InterPro"/>
</dbReference>